<proteinExistence type="predicted"/>
<dbReference type="EMBL" id="VDLU01000002">
    <property type="protein sequence ID" value="TNJ28250.1"/>
    <property type="molecule type" value="Genomic_DNA"/>
</dbReference>
<accession>A0A4Z1SRA9</accession>
<feature type="region of interest" description="Disordered" evidence="1">
    <location>
        <begin position="369"/>
        <end position="423"/>
    </location>
</feature>
<feature type="compositionally biased region" description="Polar residues" evidence="1">
    <location>
        <begin position="369"/>
        <end position="382"/>
    </location>
</feature>
<feature type="compositionally biased region" description="Basic and acidic residues" evidence="1">
    <location>
        <begin position="153"/>
        <end position="162"/>
    </location>
</feature>
<reference evidence="2 3" key="1">
    <citation type="submission" date="2019-05" db="EMBL/GenBank/DDBJ databases">
        <title>The compact genome of Giardia muris reveals important steps in the evolution of intestinal protozoan parasites.</title>
        <authorList>
            <person name="Xu F."/>
            <person name="Jimenez-Gonzalez A."/>
            <person name="Einarsson E."/>
            <person name="Astvaldsson A."/>
            <person name="Peirasmaki D."/>
            <person name="Eckmann L."/>
            <person name="Andersson J.O."/>
            <person name="Svard S.G."/>
            <person name="Jerlstrom-Hultqvist J."/>
        </authorList>
    </citation>
    <scope>NUCLEOTIDE SEQUENCE [LARGE SCALE GENOMIC DNA]</scope>
    <source>
        <strain evidence="2 3">Roberts-Thomson</strain>
    </source>
</reference>
<comment type="caution">
    <text evidence="2">The sequence shown here is derived from an EMBL/GenBank/DDBJ whole genome shotgun (WGS) entry which is preliminary data.</text>
</comment>
<feature type="compositionally biased region" description="Basic and acidic residues" evidence="1">
    <location>
        <begin position="385"/>
        <end position="395"/>
    </location>
</feature>
<organism evidence="2 3">
    <name type="scientific">Giardia muris</name>
    <dbReference type="NCBI Taxonomy" id="5742"/>
    <lineage>
        <taxon>Eukaryota</taxon>
        <taxon>Metamonada</taxon>
        <taxon>Diplomonadida</taxon>
        <taxon>Hexamitidae</taxon>
        <taxon>Giardiinae</taxon>
        <taxon>Giardia</taxon>
    </lineage>
</organism>
<protein>
    <submittedName>
        <fullName evidence="2">Uncharacterized protein</fullName>
    </submittedName>
</protein>
<dbReference type="AlphaFoldDB" id="A0A4Z1SRA9"/>
<evidence type="ECO:0000313" key="3">
    <source>
        <dbReference type="Proteomes" id="UP000315496"/>
    </source>
</evidence>
<feature type="region of interest" description="Disordered" evidence="1">
    <location>
        <begin position="153"/>
        <end position="192"/>
    </location>
</feature>
<feature type="region of interest" description="Disordered" evidence="1">
    <location>
        <begin position="114"/>
        <end position="140"/>
    </location>
</feature>
<feature type="compositionally biased region" description="Basic and acidic residues" evidence="1">
    <location>
        <begin position="120"/>
        <end position="134"/>
    </location>
</feature>
<name>A0A4Z1SRA9_GIAMU</name>
<evidence type="ECO:0000313" key="2">
    <source>
        <dbReference type="EMBL" id="TNJ28250.1"/>
    </source>
</evidence>
<gene>
    <name evidence="2" type="ORF">GMRT_14401</name>
</gene>
<keyword evidence="3" id="KW-1185">Reference proteome</keyword>
<dbReference type="VEuPathDB" id="GiardiaDB:GMRT_14401"/>
<feature type="compositionally biased region" description="Polar residues" evidence="1">
    <location>
        <begin position="405"/>
        <end position="418"/>
    </location>
</feature>
<sequence>MSIPRIFEQKYDASTCTPAFRRREIGSAYEITPPASRSGQTVRRATAPNDDHNDMLTEADLIEAAVEARAGRRSKSKEVYGRIPYGYASCPVTQPTRIRRQDEDLDDDHVYYATSGSVHRRQDQDFPQVSEHRATSINSTSRSRIQLFYRKPIPESEKEGQKNKGPVKRYRILRHGPTTSDLKDSTDTPVKPDLVCEERPDKMTSYNQLDIPQLQQSFRTPRELANAQLSSALQSSRQRNVSAGVNTSVRHTQSREIEDEQLAMQRADTCMSPHLLHETNIEANRDAAAALNIYLPQIPCTIHQTDTAINVMYSFPYDGLQGLAQPPIHLQKNAPDHLPQLNGSRYQRKVSPSVVTPIQDTQFNLSRLGSPTYVSITPSQQYPHAGRDNAPDDYRQIGQAPEVSHSPQTVQEPNSTKGHSPFAEKPSVTELFQPPDHYLNQSLTGRDEAFSIGMLFTAPQQVMPSKAPSIMDNVILTSTLPVIRTHEGQANEDECM</sequence>
<dbReference type="Proteomes" id="UP000315496">
    <property type="component" value="Chromosome 2"/>
</dbReference>
<evidence type="ECO:0000256" key="1">
    <source>
        <dbReference type="SAM" id="MobiDB-lite"/>
    </source>
</evidence>
<feature type="compositionally biased region" description="Basic residues" evidence="1">
    <location>
        <begin position="165"/>
        <end position="174"/>
    </location>
</feature>
<feature type="region of interest" description="Disordered" evidence="1">
    <location>
        <begin position="32"/>
        <end position="53"/>
    </location>
</feature>